<feature type="signal peptide" evidence="1">
    <location>
        <begin position="1"/>
        <end position="22"/>
    </location>
</feature>
<dbReference type="GeneID" id="106125246"/>
<sequence length="103" mass="11686">MKMHPLIKIVLCFLAVQGACDARLDDIIKIKSDKNPVKQTDGIEFSNISRSTLLQILSAIEEETRSNPPAAKQTPVFTAQFANNKYTRPFIYPFIHTRDLYMG</sequence>
<organism evidence="2">
    <name type="scientific">Papilio xuthus</name>
    <name type="common">Asian swallowtail butterfly</name>
    <dbReference type="NCBI Taxonomy" id="66420"/>
    <lineage>
        <taxon>Eukaryota</taxon>
        <taxon>Metazoa</taxon>
        <taxon>Ecdysozoa</taxon>
        <taxon>Arthropoda</taxon>
        <taxon>Hexapoda</taxon>
        <taxon>Insecta</taxon>
        <taxon>Pterygota</taxon>
        <taxon>Neoptera</taxon>
        <taxon>Endopterygota</taxon>
        <taxon>Lepidoptera</taxon>
        <taxon>Glossata</taxon>
        <taxon>Ditrysia</taxon>
        <taxon>Papilionoidea</taxon>
        <taxon>Papilionidae</taxon>
        <taxon>Papilioninae</taxon>
        <taxon>Papilio</taxon>
    </lineage>
</organism>
<feature type="chain" id="PRO_5042537976" evidence="1">
    <location>
        <begin position="23"/>
        <end position="103"/>
    </location>
</feature>
<accession>A0AAJ7EHQ3</accession>
<dbReference type="RefSeq" id="XP_013177807.1">
    <property type="nucleotide sequence ID" value="XM_013322353.1"/>
</dbReference>
<evidence type="ECO:0000313" key="2">
    <source>
        <dbReference type="RefSeq" id="XP_013177807.1"/>
    </source>
</evidence>
<gene>
    <name evidence="2" type="primary">LOC106125246</name>
</gene>
<dbReference type="AlphaFoldDB" id="A0AAJ7EHQ3"/>
<proteinExistence type="predicted"/>
<dbReference type="Proteomes" id="UP000694872">
    <property type="component" value="Unplaced"/>
</dbReference>
<keyword evidence="1" id="KW-0732">Signal</keyword>
<dbReference type="KEGG" id="pxu:106125246"/>
<reference evidence="2" key="1">
    <citation type="submission" date="2025-08" db="UniProtKB">
        <authorList>
            <consortium name="RefSeq"/>
        </authorList>
    </citation>
    <scope>IDENTIFICATION</scope>
</reference>
<protein>
    <submittedName>
        <fullName evidence="2">Uncharacterized protein LOC106125246</fullName>
    </submittedName>
</protein>
<name>A0AAJ7EHQ3_PAPXU</name>
<evidence type="ECO:0000256" key="1">
    <source>
        <dbReference type="SAM" id="SignalP"/>
    </source>
</evidence>